<gene>
    <name evidence="2" type="ORF">ACFQGD_23745</name>
</gene>
<dbReference type="PROSITE" id="PS50943">
    <property type="entry name" value="HTH_CROC1"/>
    <property type="match status" value="1"/>
</dbReference>
<dbReference type="SUPFAM" id="SSF47413">
    <property type="entry name" value="lambda repressor-like DNA-binding domains"/>
    <property type="match status" value="1"/>
</dbReference>
<comment type="caution">
    <text evidence="2">The sequence shown here is derived from an EMBL/GenBank/DDBJ whole genome shotgun (WGS) entry which is preliminary data.</text>
</comment>
<feature type="domain" description="HTH cro/C1-type" evidence="1">
    <location>
        <begin position="8"/>
        <end position="63"/>
    </location>
</feature>
<dbReference type="RefSeq" id="WP_345399202.1">
    <property type="nucleotide sequence ID" value="NZ_BAABLA010000084.1"/>
</dbReference>
<keyword evidence="3" id="KW-1185">Reference proteome</keyword>
<dbReference type="Proteomes" id="UP001596337">
    <property type="component" value="Unassembled WGS sequence"/>
</dbReference>
<reference evidence="3" key="1">
    <citation type="journal article" date="2019" name="Int. J. Syst. Evol. Microbiol.">
        <title>The Global Catalogue of Microorganisms (GCM) 10K type strain sequencing project: providing services to taxonomists for standard genome sequencing and annotation.</title>
        <authorList>
            <consortium name="The Broad Institute Genomics Platform"/>
            <consortium name="The Broad Institute Genome Sequencing Center for Infectious Disease"/>
            <person name="Wu L."/>
            <person name="Ma J."/>
        </authorList>
    </citation>
    <scope>NUCLEOTIDE SEQUENCE [LARGE SCALE GENOMIC DNA]</scope>
    <source>
        <strain evidence="3">KCTC 32255</strain>
    </source>
</reference>
<dbReference type="InterPro" id="IPR001387">
    <property type="entry name" value="Cro/C1-type_HTH"/>
</dbReference>
<protein>
    <submittedName>
        <fullName evidence="2">Helix-turn-helix domain-containing protein</fullName>
    </submittedName>
</protein>
<evidence type="ECO:0000313" key="3">
    <source>
        <dbReference type="Proteomes" id="UP001596337"/>
    </source>
</evidence>
<dbReference type="Gene3D" id="1.10.260.40">
    <property type="entry name" value="lambda repressor-like DNA-binding domains"/>
    <property type="match status" value="1"/>
</dbReference>
<dbReference type="Pfam" id="PF01381">
    <property type="entry name" value="HTH_3"/>
    <property type="match status" value="1"/>
</dbReference>
<dbReference type="CDD" id="cd00093">
    <property type="entry name" value="HTH_XRE"/>
    <property type="match status" value="1"/>
</dbReference>
<evidence type="ECO:0000313" key="2">
    <source>
        <dbReference type="EMBL" id="MFC6870158.1"/>
    </source>
</evidence>
<evidence type="ECO:0000259" key="1">
    <source>
        <dbReference type="PROSITE" id="PS50943"/>
    </source>
</evidence>
<dbReference type="SMART" id="SM00530">
    <property type="entry name" value="HTH_XRE"/>
    <property type="match status" value="1"/>
</dbReference>
<accession>A0ABW2C537</accession>
<proteinExistence type="predicted"/>
<sequence length="401" mass="43502">MQPLSENLARFRKARDLSQERLAERAGVGVDTIARIEQGTRTTTRPHTLHRLAAALGVSHEQLLGTMPTTYATIDVAPLRRAITSGQNIPGLTEFAENDETMTVDELVRNAHQAWRAYVDGRHGELLHSLPAVLADTRRVVHDTLNDERGAAYRVLSTAYRLCAGIAGRLDLDDLAWTAAERALAAARHCDNPDIEAAISLRYLAWTLVRQGRTADAEHVAVQAAEKIQPDMFDRDPIQGGVFGNLLFNAASAALAGNNPQRADDLLAEASAAAARTRGDSASEAAIFGPRVAALQVIDSIARADDPEKALTRARTIPAPRGEVPAFWEAGHRLRLAAAALACRHHAEALTHLADARDLAPDWVRCQPLGKNVMAQLVDRATRRRGTTFANLAQHYGVVPN</sequence>
<organism evidence="2 3">
    <name type="scientific">Haloechinothrix salitolerans</name>
    <dbReference type="NCBI Taxonomy" id="926830"/>
    <lineage>
        <taxon>Bacteria</taxon>
        <taxon>Bacillati</taxon>
        <taxon>Actinomycetota</taxon>
        <taxon>Actinomycetes</taxon>
        <taxon>Pseudonocardiales</taxon>
        <taxon>Pseudonocardiaceae</taxon>
        <taxon>Haloechinothrix</taxon>
    </lineage>
</organism>
<name>A0ABW2C537_9PSEU</name>
<dbReference type="InterPro" id="IPR010982">
    <property type="entry name" value="Lambda_DNA-bd_dom_sf"/>
</dbReference>
<dbReference type="EMBL" id="JBHSXX010000001">
    <property type="protein sequence ID" value="MFC6870158.1"/>
    <property type="molecule type" value="Genomic_DNA"/>
</dbReference>